<evidence type="ECO:0000256" key="2">
    <source>
        <dbReference type="SAM" id="MobiDB-lite"/>
    </source>
</evidence>
<dbReference type="Pfam" id="PF01844">
    <property type="entry name" value="HNH"/>
    <property type="match status" value="1"/>
</dbReference>
<accession>A0A6P2C3U0</accession>
<protein>
    <submittedName>
        <fullName evidence="4">HNH endonuclease</fullName>
    </submittedName>
</protein>
<organism evidence="4 5">
    <name type="scientific">Trebonia kvetii</name>
    <dbReference type="NCBI Taxonomy" id="2480626"/>
    <lineage>
        <taxon>Bacteria</taxon>
        <taxon>Bacillati</taxon>
        <taxon>Actinomycetota</taxon>
        <taxon>Actinomycetes</taxon>
        <taxon>Streptosporangiales</taxon>
        <taxon>Treboniaceae</taxon>
        <taxon>Trebonia</taxon>
    </lineage>
</organism>
<dbReference type="InterPro" id="IPR003615">
    <property type="entry name" value="HNH_nuc"/>
</dbReference>
<dbReference type="Pfam" id="PF02720">
    <property type="entry name" value="DUF222"/>
    <property type="match status" value="1"/>
</dbReference>
<dbReference type="Proteomes" id="UP000460272">
    <property type="component" value="Unassembled WGS sequence"/>
</dbReference>
<dbReference type="GO" id="GO:0004519">
    <property type="term" value="F:endonuclease activity"/>
    <property type="evidence" value="ECO:0007669"/>
    <property type="project" value="UniProtKB-KW"/>
</dbReference>
<feature type="compositionally biased region" description="Low complexity" evidence="2">
    <location>
        <begin position="484"/>
        <end position="495"/>
    </location>
</feature>
<evidence type="ECO:0000259" key="3">
    <source>
        <dbReference type="SMART" id="SM00507"/>
    </source>
</evidence>
<reference evidence="4 5" key="1">
    <citation type="submission" date="2018-11" db="EMBL/GenBank/DDBJ databases">
        <title>Trebonia kvetii gen.nov., sp.nov., a novel acidophilic actinobacterium, and proposal of the new actinobacterial family Treboniaceae fam. nov.</title>
        <authorList>
            <person name="Rapoport D."/>
            <person name="Sagova-Mareckova M."/>
            <person name="Sedlacek I."/>
            <person name="Provaznik J."/>
            <person name="Kralova S."/>
            <person name="Pavlinic D."/>
            <person name="Benes V."/>
            <person name="Kopecky J."/>
        </authorList>
    </citation>
    <scope>NUCLEOTIDE SEQUENCE [LARGE SCALE GENOMIC DNA]</scope>
    <source>
        <strain evidence="4 5">15Tr583</strain>
    </source>
</reference>
<proteinExistence type="inferred from homology"/>
<dbReference type="CDD" id="cd00085">
    <property type="entry name" value="HNHc"/>
    <property type="match status" value="1"/>
</dbReference>
<feature type="domain" description="HNH nuclease" evidence="3">
    <location>
        <begin position="389"/>
        <end position="441"/>
    </location>
</feature>
<evidence type="ECO:0000256" key="1">
    <source>
        <dbReference type="ARBA" id="ARBA00023450"/>
    </source>
</evidence>
<gene>
    <name evidence="4" type="ORF">EAS64_11070</name>
</gene>
<dbReference type="AlphaFoldDB" id="A0A6P2C3U0"/>
<comment type="caution">
    <text evidence="4">The sequence shown here is derived from an EMBL/GenBank/DDBJ whole genome shotgun (WGS) entry which is preliminary data.</text>
</comment>
<feature type="region of interest" description="Disordered" evidence="2">
    <location>
        <begin position="460"/>
        <end position="495"/>
    </location>
</feature>
<dbReference type="EMBL" id="RPFW01000002">
    <property type="protein sequence ID" value="TVZ05136.1"/>
    <property type="molecule type" value="Genomic_DNA"/>
</dbReference>
<keyword evidence="4" id="KW-0378">Hydrolase</keyword>
<evidence type="ECO:0000313" key="4">
    <source>
        <dbReference type="EMBL" id="TVZ05136.1"/>
    </source>
</evidence>
<keyword evidence="5" id="KW-1185">Reference proteome</keyword>
<dbReference type="InterPro" id="IPR003870">
    <property type="entry name" value="DUF222"/>
</dbReference>
<evidence type="ECO:0000313" key="5">
    <source>
        <dbReference type="Proteomes" id="UP000460272"/>
    </source>
</evidence>
<dbReference type="InterPro" id="IPR002711">
    <property type="entry name" value="HNH"/>
</dbReference>
<sequence>MAGAALDYLNAAAGNTAAAGLDGAACGGVLIALGEIQAKLTAAHAGFLRAFDAAGAHDAEGYGTSSSWLAAKAGLTKKAAKAAVRQMRQLRDRPLLDEALAAGDITDSLAFEIAGWTRKLPAAMREGTDRILLEAAAAGASLDDLATIAACAIENWRQQQPDPDRPDDGFDDRYLQVGTTFGGAGVIRGDLTPECATAVRAVLEALGKKAGPEDDRTEPKRFHDALQLACELLMRARLVPDRAGADTQAVVHIPLSQLRAMPGAGDLEDAWIKARLGEDGYLTGTGAQAAACDAQAVPVVTATINPDVIDQIIDLARTAAPPPATAHPSPSGSPDARRALRYAIARLAIDLVSGPAGVAAALRQSLLDKPWNPPSLPLDIGRSRTIPGHIRRAVLLRDRHCAWPQCGRPAAHCDVHHLRHQADGGETSLANCVLLCQYHHDVCVHRHGWTLTLHPDGTAEARSPDGRHVLHSHPPPAPRRREAGSSGSPCLPGCS</sequence>
<dbReference type="SMART" id="SM00507">
    <property type="entry name" value="HNHc"/>
    <property type="match status" value="1"/>
</dbReference>
<keyword evidence="4" id="KW-0540">Nuclease</keyword>
<comment type="similarity">
    <text evidence="1">Belongs to the Rv1128c/1148c/1588c/1702c/1945/3466 family.</text>
</comment>
<dbReference type="RefSeq" id="WP_145852840.1">
    <property type="nucleotide sequence ID" value="NZ_RPFW01000002.1"/>
</dbReference>
<dbReference type="GO" id="GO:0008270">
    <property type="term" value="F:zinc ion binding"/>
    <property type="evidence" value="ECO:0007669"/>
    <property type="project" value="InterPro"/>
</dbReference>
<keyword evidence="4" id="KW-0255">Endonuclease</keyword>
<name>A0A6P2C3U0_9ACTN</name>
<dbReference type="OrthoDB" id="5170592at2"/>
<dbReference type="GO" id="GO:0003676">
    <property type="term" value="F:nucleic acid binding"/>
    <property type="evidence" value="ECO:0007669"/>
    <property type="project" value="InterPro"/>
</dbReference>